<organism evidence="1 2">
    <name type="scientific">Romanomermis culicivorax</name>
    <name type="common">Nematode worm</name>
    <dbReference type="NCBI Taxonomy" id="13658"/>
    <lineage>
        <taxon>Eukaryota</taxon>
        <taxon>Metazoa</taxon>
        <taxon>Ecdysozoa</taxon>
        <taxon>Nematoda</taxon>
        <taxon>Enoplea</taxon>
        <taxon>Dorylaimia</taxon>
        <taxon>Mermithida</taxon>
        <taxon>Mermithoidea</taxon>
        <taxon>Mermithidae</taxon>
        <taxon>Romanomermis</taxon>
    </lineage>
</organism>
<protein>
    <submittedName>
        <fullName evidence="2">Uncharacterized protein</fullName>
    </submittedName>
</protein>
<reference evidence="2" key="1">
    <citation type="submission" date="2022-11" db="UniProtKB">
        <authorList>
            <consortium name="WormBaseParasite"/>
        </authorList>
    </citation>
    <scope>IDENTIFICATION</scope>
</reference>
<keyword evidence="1" id="KW-1185">Reference proteome</keyword>
<accession>A0A915KRN3</accession>
<evidence type="ECO:0000313" key="1">
    <source>
        <dbReference type="Proteomes" id="UP000887565"/>
    </source>
</evidence>
<dbReference type="Proteomes" id="UP000887565">
    <property type="component" value="Unplaced"/>
</dbReference>
<dbReference type="WBParaSite" id="nRc.2.0.1.t41549-RA">
    <property type="protein sequence ID" value="nRc.2.0.1.t41549-RA"/>
    <property type="gene ID" value="nRc.2.0.1.g41549"/>
</dbReference>
<dbReference type="AlphaFoldDB" id="A0A915KRN3"/>
<name>A0A915KRN3_ROMCU</name>
<sequence length="79" mass="8993">MIALSPIRVCEFTETFFKFFNRFEFKILKTITESLIDQGLIIFSKHGSMAVSSFLCGVNRLILGQEQQIMLGVIETDSI</sequence>
<proteinExistence type="predicted"/>
<evidence type="ECO:0000313" key="2">
    <source>
        <dbReference type="WBParaSite" id="nRc.2.0.1.t41549-RA"/>
    </source>
</evidence>